<dbReference type="InterPro" id="IPR036397">
    <property type="entry name" value="RNaseH_sf"/>
</dbReference>
<evidence type="ECO:0000313" key="1">
    <source>
        <dbReference type="EMBL" id="RHX85738.1"/>
    </source>
</evidence>
<name>A0A396YWC6_9LEPT</name>
<dbReference type="Gene3D" id="3.30.420.10">
    <property type="entry name" value="Ribonuclease H-like superfamily/Ribonuclease H"/>
    <property type="match status" value="1"/>
</dbReference>
<evidence type="ECO:0000313" key="2">
    <source>
        <dbReference type="Proteomes" id="UP000265798"/>
    </source>
</evidence>
<proteinExistence type="predicted"/>
<dbReference type="AlphaFoldDB" id="A0A396YWC6"/>
<dbReference type="GO" id="GO:0003676">
    <property type="term" value="F:nucleic acid binding"/>
    <property type="evidence" value="ECO:0007669"/>
    <property type="project" value="InterPro"/>
</dbReference>
<dbReference type="Proteomes" id="UP000265798">
    <property type="component" value="Unassembled WGS sequence"/>
</dbReference>
<dbReference type="EMBL" id="QHCT01000007">
    <property type="protein sequence ID" value="RHX85738.1"/>
    <property type="molecule type" value="Genomic_DNA"/>
</dbReference>
<evidence type="ECO:0008006" key="3">
    <source>
        <dbReference type="Google" id="ProtNLM"/>
    </source>
</evidence>
<gene>
    <name evidence="1" type="ORF">DLM75_19620</name>
</gene>
<accession>A0A396YWC6</accession>
<reference evidence="2" key="1">
    <citation type="submission" date="2018-05" db="EMBL/GenBank/DDBJ databases">
        <title>Leptospira yasudae sp. nov. and Leptospira stimsonii sp. nov., two pathogenic species of the genus Leptospira isolated from environmental sources.</title>
        <authorList>
            <person name="Casanovas-Massana A."/>
            <person name="Hamond C."/>
            <person name="Santos L.A."/>
            <person name="Hacker K.P."/>
            <person name="Balassiano I."/>
            <person name="Medeiros M.A."/>
            <person name="Reis M.G."/>
            <person name="Ko A.I."/>
            <person name="Wunder E.A."/>
        </authorList>
    </citation>
    <scope>NUCLEOTIDE SEQUENCE [LARGE SCALE GENOMIC DNA]</scope>
    <source>
        <strain evidence="2">Yale</strain>
    </source>
</reference>
<organism evidence="1 2">
    <name type="scientific">Leptospira stimsonii</name>
    <dbReference type="NCBI Taxonomy" id="2202203"/>
    <lineage>
        <taxon>Bacteria</taxon>
        <taxon>Pseudomonadati</taxon>
        <taxon>Spirochaetota</taxon>
        <taxon>Spirochaetia</taxon>
        <taxon>Leptospirales</taxon>
        <taxon>Leptospiraceae</taxon>
        <taxon>Leptospira</taxon>
    </lineage>
</organism>
<dbReference type="InterPro" id="IPR012337">
    <property type="entry name" value="RNaseH-like_sf"/>
</dbReference>
<sequence length="65" mass="7440">MIRDMLLEAKEQRFGDSKVSSTQFLSDNGPQYISFATVAFVKTLGFEVCHTPVYTPERMVWPKPL</sequence>
<dbReference type="SUPFAM" id="SSF53098">
    <property type="entry name" value="Ribonuclease H-like"/>
    <property type="match status" value="1"/>
</dbReference>
<comment type="caution">
    <text evidence="1">The sequence shown here is derived from an EMBL/GenBank/DDBJ whole genome shotgun (WGS) entry which is preliminary data.</text>
</comment>
<protein>
    <recommendedName>
        <fullName evidence="3">Integrase catalytic domain-containing protein</fullName>
    </recommendedName>
</protein>